<dbReference type="PROSITE" id="PS51084">
    <property type="entry name" value="HIT_2"/>
    <property type="match status" value="1"/>
</dbReference>
<dbReference type="EMBL" id="NJGU01000009">
    <property type="protein sequence ID" value="OWY27734.1"/>
    <property type="molecule type" value="Genomic_DNA"/>
</dbReference>
<evidence type="ECO:0000313" key="4">
    <source>
        <dbReference type="Proteomes" id="UP000197596"/>
    </source>
</evidence>
<feature type="domain" description="HIT" evidence="2">
    <location>
        <begin position="6"/>
        <end position="107"/>
    </location>
</feature>
<dbReference type="RefSeq" id="WP_088751890.1">
    <property type="nucleotide sequence ID" value="NZ_CP193789.1"/>
</dbReference>
<proteinExistence type="predicted"/>
<name>A0A246WMZ4_9BURK</name>
<dbReference type="InterPro" id="IPR011146">
    <property type="entry name" value="HIT-like"/>
</dbReference>
<feature type="short sequence motif" description="Histidine triad motif" evidence="1">
    <location>
        <begin position="92"/>
        <end position="96"/>
    </location>
</feature>
<dbReference type="PIRSF" id="PIRSF000714">
    <property type="entry name" value="HIT"/>
    <property type="match status" value="1"/>
</dbReference>
<protein>
    <submittedName>
        <fullName evidence="3">HIT family protein</fullName>
    </submittedName>
</protein>
<dbReference type="Gene3D" id="3.30.428.10">
    <property type="entry name" value="HIT-like"/>
    <property type="match status" value="1"/>
</dbReference>
<comment type="caution">
    <text evidence="3">The sequence shown here is derived from an EMBL/GenBank/DDBJ whole genome shotgun (WGS) entry which is preliminary data.</text>
</comment>
<dbReference type="Proteomes" id="UP000197596">
    <property type="component" value="Unassembled WGS sequence"/>
</dbReference>
<evidence type="ECO:0000256" key="1">
    <source>
        <dbReference type="PROSITE-ProRule" id="PRU00464"/>
    </source>
</evidence>
<evidence type="ECO:0000259" key="2">
    <source>
        <dbReference type="PROSITE" id="PS51084"/>
    </source>
</evidence>
<dbReference type="SUPFAM" id="SSF54197">
    <property type="entry name" value="HIT-like"/>
    <property type="match status" value="1"/>
</dbReference>
<dbReference type="InterPro" id="IPR026026">
    <property type="entry name" value="HIT_Hint"/>
</dbReference>
<dbReference type="InterPro" id="IPR036265">
    <property type="entry name" value="HIT-like_sf"/>
</dbReference>
<dbReference type="AlphaFoldDB" id="A0A246WMZ4"/>
<dbReference type="GO" id="GO:0003824">
    <property type="term" value="F:catalytic activity"/>
    <property type="evidence" value="ECO:0007669"/>
    <property type="project" value="InterPro"/>
</dbReference>
<gene>
    <name evidence="3" type="ORF">CEJ42_16715</name>
</gene>
<reference evidence="3 4" key="1">
    <citation type="submission" date="2017-06" db="EMBL/GenBank/DDBJ databases">
        <title>Herbaspirillum phytohormonus sp. nov., isolated from the root nodule of Robinia pseudoacacia in lead-zinc mine.</title>
        <authorList>
            <person name="Fan M."/>
            <person name="Lin Y."/>
        </authorList>
    </citation>
    <scope>NUCLEOTIDE SEQUENCE [LARGE SCALE GENOMIC DNA]</scope>
    <source>
        <strain evidence="3 4">HZ10</strain>
    </source>
</reference>
<organism evidence="3 4">
    <name type="scientific">Herbaspirillum robiniae</name>
    <dbReference type="NCBI Taxonomy" id="2014887"/>
    <lineage>
        <taxon>Bacteria</taxon>
        <taxon>Pseudomonadati</taxon>
        <taxon>Pseudomonadota</taxon>
        <taxon>Betaproteobacteria</taxon>
        <taxon>Burkholderiales</taxon>
        <taxon>Oxalobacteraceae</taxon>
        <taxon>Herbaspirillum</taxon>
    </lineage>
</organism>
<sequence>MSDAVSSCELCAGDGGEVLWRHADFRVVLVDEPDYPGFCRVIWNGHVKEMTDLAPAARTLLSNAVWAVEAAVREVMAPEKVNLATLGNMTPHVHWHVIPRYLDDRHFPSPVWAAPRREADAASLEARRARLPQLREAIGRQLDAAGLQAA</sequence>
<accession>A0A246WMZ4</accession>
<dbReference type="Pfam" id="PF01230">
    <property type="entry name" value="HIT"/>
    <property type="match status" value="1"/>
</dbReference>
<evidence type="ECO:0000313" key="3">
    <source>
        <dbReference type="EMBL" id="OWY27734.1"/>
    </source>
</evidence>